<name>A0ABX1VEE7_9PLAN</name>
<dbReference type="InterPro" id="IPR007221">
    <property type="entry name" value="MreC"/>
</dbReference>
<evidence type="ECO:0000259" key="5">
    <source>
        <dbReference type="Pfam" id="PF04085"/>
    </source>
</evidence>
<accession>A0ABX1VEE7</accession>
<evidence type="ECO:0000313" key="6">
    <source>
        <dbReference type="EMBL" id="NNJ26429.1"/>
    </source>
</evidence>
<dbReference type="InterPro" id="IPR055342">
    <property type="entry name" value="MreC_beta-barrel_core"/>
</dbReference>
<dbReference type="PANTHER" id="PTHR34138">
    <property type="entry name" value="CELL SHAPE-DETERMINING PROTEIN MREC"/>
    <property type="match status" value="1"/>
</dbReference>
<comment type="caution">
    <text evidence="6">The sequence shown here is derived from an EMBL/GenBank/DDBJ whole genome shotgun (WGS) entry which is preliminary data.</text>
</comment>
<evidence type="ECO:0000256" key="1">
    <source>
        <dbReference type="ARBA" id="ARBA00009369"/>
    </source>
</evidence>
<dbReference type="Pfam" id="PF04085">
    <property type="entry name" value="MreC"/>
    <property type="match status" value="1"/>
</dbReference>
<keyword evidence="7" id="KW-1185">Reference proteome</keyword>
<dbReference type="PANTHER" id="PTHR34138:SF1">
    <property type="entry name" value="CELL SHAPE-DETERMINING PROTEIN MREC"/>
    <property type="match status" value="1"/>
</dbReference>
<dbReference type="Proteomes" id="UP000609651">
    <property type="component" value="Unassembled WGS sequence"/>
</dbReference>
<dbReference type="InterPro" id="IPR042177">
    <property type="entry name" value="Cell/Rod_1"/>
</dbReference>
<evidence type="ECO:0000256" key="4">
    <source>
        <dbReference type="ARBA" id="ARBA00032089"/>
    </source>
</evidence>
<sequence>MNEFRENAPRRRGWWPTAAAIAFGALLAAAPPSVEIAVRTALHNFAGPALARFPAPTPLAAAPESPVAELARELARVRTELAAQSANAPHDRLVQPIWLTAATLGTADRRGAVAELLIARFGNERTANDAAGLAGDLPAIDAGADRQIHEGDLVVREDAVVGRIAAAGRWTATVRPLTDPDFRLAVTVPGSAGVATGVLAGVGGDEPVLLHVPTSLTLAVGAVVSCEAVETGGVALPVGVVSAVESAEADGRRTIRVRPLASLDATVGETVQVVRAGLNRRRIGIEEHAE</sequence>
<organism evidence="6 7">
    <name type="scientific">Alienimonas chondri</name>
    <dbReference type="NCBI Taxonomy" id="2681879"/>
    <lineage>
        <taxon>Bacteria</taxon>
        <taxon>Pseudomonadati</taxon>
        <taxon>Planctomycetota</taxon>
        <taxon>Planctomycetia</taxon>
        <taxon>Planctomycetales</taxon>
        <taxon>Planctomycetaceae</taxon>
        <taxon>Alienimonas</taxon>
    </lineage>
</organism>
<reference evidence="6 7" key="1">
    <citation type="journal article" date="2020" name="Syst. Appl. Microbiol.">
        <title>Alienimonas chondri sp. nov., a novel planctomycete isolated from the biofilm of the red alga Chondrus crispus.</title>
        <authorList>
            <person name="Vitorino I."/>
            <person name="Albuquerque L."/>
            <person name="Wiegand S."/>
            <person name="Kallscheuer N."/>
            <person name="da Costa M.S."/>
            <person name="Lobo-da-Cunha A."/>
            <person name="Jogler C."/>
            <person name="Lage O.M."/>
        </authorList>
    </citation>
    <scope>NUCLEOTIDE SEQUENCE [LARGE SCALE GENOMIC DNA]</scope>
    <source>
        <strain evidence="6 7">LzC2</strain>
    </source>
</reference>
<keyword evidence="3" id="KW-0133">Cell shape</keyword>
<evidence type="ECO:0000256" key="3">
    <source>
        <dbReference type="ARBA" id="ARBA00022960"/>
    </source>
</evidence>
<protein>
    <recommendedName>
        <fullName evidence="2">Cell shape-determining protein MreC</fullName>
    </recommendedName>
    <alternativeName>
        <fullName evidence="4">Cell shape protein MreC</fullName>
    </alternativeName>
</protein>
<dbReference type="InterPro" id="IPR042175">
    <property type="entry name" value="Cell/Rod_MreC_2"/>
</dbReference>
<evidence type="ECO:0000313" key="7">
    <source>
        <dbReference type="Proteomes" id="UP000609651"/>
    </source>
</evidence>
<feature type="domain" description="Rod shape-determining protein MreC beta-barrel core" evidence="5">
    <location>
        <begin position="140"/>
        <end position="265"/>
    </location>
</feature>
<dbReference type="Gene3D" id="2.40.10.350">
    <property type="entry name" value="Rod shape-determining protein MreC, domain 2"/>
    <property type="match status" value="1"/>
</dbReference>
<dbReference type="EMBL" id="WTPX01000077">
    <property type="protein sequence ID" value="NNJ26429.1"/>
    <property type="molecule type" value="Genomic_DNA"/>
</dbReference>
<proteinExistence type="inferred from homology"/>
<comment type="similarity">
    <text evidence="1">Belongs to the MreC family.</text>
</comment>
<gene>
    <name evidence="6" type="ORF">LzC2_25140</name>
</gene>
<dbReference type="Gene3D" id="2.40.10.340">
    <property type="entry name" value="Rod shape-determining protein MreC, domain 1"/>
    <property type="match status" value="1"/>
</dbReference>
<evidence type="ECO:0000256" key="2">
    <source>
        <dbReference type="ARBA" id="ARBA00013855"/>
    </source>
</evidence>